<evidence type="ECO:0000256" key="8">
    <source>
        <dbReference type="ARBA" id="ARBA00042850"/>
    </source>
</evidence>
<protein>
    <recommendedName>
        <fullName evidence="4">ADP-ribosylhydrolase ARH3</fullName>
        <ecNumber evidence="2">3.2.1.143</ecNumber>
    </recommendedName>
    <alternativeName>
        <fullName evidence="5">ADP-ribose glycohydrolase ARH3</fullName>
    </alternativeName>
    <alternativeName>
        <fullName evidence="6">ADP-ribosylhydrolase 3</fullName>
    </alternativeName>
    <alternativeName>
        <fullName evidence="9">O-acetyl-ADP-ribose deacetylase ARH3</fullName>
    </alternativeName>
    <alternativeName>
        <fullName evidence="10">Poly(ADP-ribose) glycohydrolase ARH3</fullName>
    </alternativeName>
    <alternativeName>
        <fullName evidence="8">[Protein ADP-ribosylarginine] hydrolase-like protein 2</fullName>
    </alternativeName>
    <alternativeName>
        <fullName evidence="7">[Protein ADP-ribosylserine] hydrolase</fullName>
    </alternativeName>
</protein>
<evidence type="ECO:0000256" key="2">
    <source>
        <dbReference type="ARBA" id="ARBA00012255"/>
    </source>
</evidence>
<evidence type="ECO:0000256" key="3">
    <source>
        <dbReference type="ARBA" id="ARBA00022801"/>
    </source>
</evidence>
<dbReference type="InterPro" id="IPR050792">
    <property type="entry name" value="ADP-ribosylglycohydrolase"/>
</dbReference>
<feature type="region of interest" description="Disordered" evidence="13">
    <location>
        <begin position="415"/>
        <end position="461"/>
    </location>
</feature>
<evidence type="ECO:0000256" key="10">
    <source>
        <dbReference type="ARBA" id="ARBA00043193"/>
    </source>
</evidence>
<evidence type="ECO:0000313" key="15">
    <source>
        <dbReference type="Proteomes" id="UP000054408"/>
    </source>
</evidence>
<feature type="binding site" evidence="12">
    <location>
        <position position="119"/>
    </location>
    <ligand>
        <name>Mg(2+)</name>
        <dbReference type="ChEBI" id="CHEBI:18420"/>
        <label>1</label>
    </ligand>
</feature>
<dbReference type="AlphaFoldDB" id="A0A0L0D785"/>
<dbReference type="EC" id="3.2.1.143" evidence="2"/>
<dbReference type="OMA" id="PHDDGVW"/>
<dbReference type="GO" id="GO:0004649">
    <property type="term" value="F:poly(ADP-ribose) glycohydrolase activity"/>
    <property type="evidence" value="ECO:0007669"/>
    <property type="project" value="UniProtKB-EC"/>
</dbReference>
<organism evidence="14 15">
    <name type="scientific">Thecamonas trahens ATCC 50062</name>
    <dbReference type="NCBI Taxonomy" id="461836"/>
    <lineage>
        <taxon>Eukaryota</taxon>
        <taxon>Apusozoa</taxon>
        <taxon>Apusomonadida</taxon>
        <taxon>Apusomonadidae</taxon>
        <taxon>Thecamonas</taxon>
    </lineage>
</organism>
<accession>A0A0L0D785</accession>
<evidence type="ECO:0000256" key="13">
    <source>
        <dbReference type="SAM" id="MobiDB-lite"/>
    </source>
</evidence>
<dbReference type="Gene3D" id="1.10.4080.10">
    <property type="entry name" value="ADP-ribosylation/Crystallin J1"/>
    <property type="match status" value="1"/>
</dbReference>
<feature type="binding site" evidence="12">
    <location>
        <position position="365"/>
    </location>
    <ligand>
        <name>Mg(2+)</name>
        <dbReference type="ChEBI" id="CHEBI:18420"/>
        <label>1</label>
    </ligand>
</feature>
<feature type="binding site" evidence="12">
    <location>
        <position position="117"/>
    </location>
    <ligand>
        <name>Mg(2+)</name>
        <dbReference type="ChEBI" id="CHEBI:18420"/>
        <label>1</label>
    </ligand>
</feature>
<keyword evidence="12" id="KW-0479">Metal-binding</keyword>
<comment type="cofactor">
    <cofactor evidence="12">
        <name>Mg(2+)</name>
        <dbReference type="ChEBI" id="CHEBI:18420"/>
    </cofactor>
    <text evidence="12">Binds 2 magnesium ions per subunit.</text>
</comment>
<dbReference type="Proteomes" id="UP000054408">
    <property type="component" value="Unassembled WGS sequence"/>
</dbReference>
<dbReference type="GO" id="GO:0046872">
    <property type="term" value="F:metal ion binding"/>
    <property type="evidence" value="ECO:0007669"/>
    <property type="project" value="UniProtKB-KW"/>
</dbReference>
<dbReference type="GeneID" id="25563981"/>
<keyword evidence="3" id="KW-0378">Hydrolase</keyword>
<dbReference type="SUPFAM" id="SSF101478">
    <property type="entry name" value="ADP-ribosylglycohydrolase"/>
    <property type="match status" value="1"/>
</dbReference>
<keyword evidence="12" id="KW-0460">Magnesium</keyword>
<feature type="binding site" evidence="12">
    <location>
        <position position="368"/>
    </location>
    <ligand>
        <name>Mg(2+)</name>
        <dbReference type="ChEBI" id="CHEBI:18420"/>
        <label>1</label>
    </ligand>
</feature>
<evidence type="ECO:0000256" key="1">
    <source>
        <dbReference type="ARBA" id="ARBA00010702"/>
    </source>
</evidence>
<dbReference type="InterPro" id="IPR036705">
    <property type="entry name" value="Ribosyl_crysJ1_sf"/>
</dbReference>
<gene>
    <name evidence="14" type="ORF">AMSG_04438</name>
</gene>
<proteinExistence type="inferred from homology"/>
<comment type="similarity">
    <text evidence="1">Belongs to the ADP-ribosylglycohydrolase family.</text>
</comment>
<evidence type="ECO:0000256" key="4">
    <source>
        <dbReference type="ARBA" id="ARBA00041057"/>
    </source>
</evidence>
<keyword evidence="15" id="KW-1185">Reference proteome</keyword>
<evidence type="ECO:0000256" key="5">
    <source>
        <dbReference type="ARBA" id="ARBA00042398"/>
    </source>
</evidence>
<dbReference type="PANTHER" id="PTHR16222:SF24">
    <property type="entry name" value="ADP-RIBOSYLHYDROLASE ARH3"/>
    <property type="match status" value="1"/>
</dbReference>
<dbReference type="InterPro" id="IPR005502">
    <property type="entry name" value="Ribosyl_crysJ1"/>
</dbReference>
<dbReference type="RefSeq" id="XP_013758778.1">
    <property type="nucleotide sequence ID" value="XM_013903324.1"/>
</dbReference>
<evidence type="ECO:0000256" key="6">
    <source>
        <dbReference type="ARBA" id="ARBA00042471"/>
    </source>
</evidence>
<dbReference type="eggNOG" id="ENOG502RZ0J">
    <property type="taxonomic scope" value="Eukaryota"/>
</dbReference>
<feature type="binding site" evidence="12">
    <location>
        <position position="367"/>
    </location>
    <ligand>
        <name>Mg(2+)</name>
        <dbReference type="ChEBI" id="CHEBI:18420"/>
        <label>1</label>
    </ligand>
</feature>
<dbReference type="EMBL" id="GL349450">
    <property type="protein sequence ID" value="KNC48209.1"/>
    <property type="molecule type" value="Genomic_DNA"/>
</dbReference>
<evidence type="ECO:0000256" key="11">
    <source>
        <dbReference type="ARBA" id="ARBA00049015"/>
    </source>
</evidence>
<dbReference type="OrthoDB" id="2021138at2759"/>
<comment type="catalytic activity">
    <reaction evidence="11">
        <text>alpha-NAD(+) + H2O = ADP-D-ribose + nicotinamide + H(+)</text>
        <dbReference type="Rhea" id="RHEA:68792"/>
        <dbReference type="ChEBI" id="CHEBI:15377"/>
        <dbReference type="ChEBI" id="CHEBI:15378"/>
        <dbReference type="ChEBI" id="CHEBI:17154"/>
        <dbReference type="ChEBI" id="CHEBI:57967"/>
        <dbReference type="ChEBI" id="CHEBI:77017"/>
    </reaction>
</comment>
<evidence type="ECO:0000313" key="14">
    <source>
        <dbReference type="EMBL" id="KNC48209.1"/>
    </source>
</evidence>
<dbReference type="PANTHER" id="PTHR16222">
    <property type="entry name" value="ADP-RIBOSYLGLYCOHYDROLASE"/>
    <property type="match status" value="1"/>
</dbReference>
<reference evidence="14 15" key="1">
    <citation type="submission" date="2010-05" db="EMBL/GenBank/DDBJ databases">
        <title>The Genome Sequence of Thecamonas trahens ATCC 50062.</title>
        <authorList>
            <consortium name="The Broad Institute Genome Sequencing Platform"/>
            <person name="Russ C."/>
            <person name="Cuomo C."/>
            <person name="Shea T."/>
            <person name="Young S.K."/>
            <person name="Zeng Q."/>
            <person name="Koehrsen M."/>
            <person name="Haas B."/>
            <person name="Borodovsky M."/>
            <person name="Guigo R."/>
            <person name="Alvarado L."/>
            <person name="Berlin A."/>
            <person name="Bochicchio J."/>
            <person name="Borenstein D."/>
            <person name="Chapman S."/>
            <person name="Chen Z."/>
            <person name="Freedman E."/>
            <person name="Gellesch M."/>
            <person name="Goldberg J."/>
            <person name="Griggs A."/>
            <person name="Gujja S."/>
            <person name="Heilman E."/>
            <person name="Heiman D."/>
            <person name="Hepburn T."/>
            <person name="Howarth C."/>
            <person name="Jen D."/>
            <person name="Larson L."/>
            <person name="Mehta T."/>
            <person name="Park D."/>
            <person name="Pearson M."/>
            <person name="Roberts A."/>
            <person name="Saif S."/>
            <person name="Shenoy N."/>
            <person name="Sisk P."/>
            <person name="Stolte C."/>
            <person name="Sykes S."/>
            <person name="Thomson T."/>
            <person name="Walk T."/>
            <person name="White J."/>
            <person name="Yandava C."/>
            <person name="Burger G."/>
            <person name="Gray M.W."/>
            <person name="Holland P.W.H."/>
            <person name="King N."/>
            <person name="Lang F.B.F."/>
            <person name="Roger A.J."/>
            <person name="Ruiz-Trillo I."/>
            <person name="Lander E."/>
            <person name="Nusbaum C."/>
        </authorList>
    </citation>
    <scope>NUCLEOTIDE SEQUENCE [LARGE SCALE GENOMIC DNA]</scope>
    <source>
        <strain evidence="14 15">ATCC 50062</strain>
    </source>
</reference>
<name>A0A0L0D785_THETB</name>
<dbReference type="Pfam" id="PF03747">
    <property type="entry name" value="ADP_ribosyl_GH"/>
    <property type="match status" value="1"/>
</dbReference>
<evidence type="ECO:0000256" key="9">
    <source>
        <dbReference type="ARBA" id="ARBA00043187"/>
    </source>
</evidence>
<feature type="compositionally biased region" description="Low complexity" evidence="13">
    <location>
        <begin position="442"/>
        <end position="461"/>
    </location>
</feature>
<evidence type="ECO:0000256" key="7">
    <source>
        <dbReference type="ARBA" id="ARBA00042722"/>
    </source>
</evidence>
<sequence>MGSTKSKPAPPADGVWNAKATYSVLDDEEVPPTAEAVVAARAMAAAAVGGGGVEGGDVELERAVAVLMGAAVGDALGAPLEFAPLQYGKTFVRGLDDEEVWRTPGYNRFSLQPGQWTDDTSMALCLADSLLVCGRLDARDVRRRFGMWWTNGLNTSFGFSPLTADHGRRAVGLGGNVGASLREFEENNSMYTQAGNYATSGNGSIMRNAPIPIFFHNTPDAALDAAWAQSKTTHRGDEAGDAARLLTHITLAAISRASEPAYATMGEWLDGSGVLDGFEAYTYSVGRLARGLAEEAHPSNSHLDLADREWTWRDAEFRYCARRAKSQPGYIGSYAMDCLAMALHCVHSTASFEAALLKVANLRGDADSVGAVVGQLAGAFYGLAAIPPSWIEAVQRYDRGGDIATKAVLLYTHSYDGSTPSDPPPVAPSLREEPATSGTGESTSQATATDADSSGSSIAAQ</sequence>
<feature type="binding site" evidence="12">
    <location>
        <position position="118"/>
    </location>
    <ligand>
        <name>Mg(2+)</name>
        <dbReference type="ChEBI" id="CHEBI:18420"/>
        <label>1</label>
    </ligand>
</feature>
<evidence type="ECO:0000256" key="12">
    <source>
        <dbReference type="PIRSR" id="PIRSR605502-1"/>
    </source>
</evidence>